<feature type="region of interest" description="Disordered" evidence="2">
    <location>
        <begin position="137"/>
        <end position="172"/>
    </location>
</feature>
<feature type="compositionally biased region" description="Polar residues" evidence="2">
    <location>
        <begin position="30"/>
        <end position="40"/>
    </location>
</feature>
<evidence type="ECO:0000256" key="1">
    <source>
        <dbReference type="PROSITE-ProRule" id="PRU00723"/>
    </source>
</evidence>
<keyword evidence="1" id="KW-0863">Zinc-finger</keyword>
<dbReference type="GO" id="GO:0008270">
    <property type="term" value="F:zinc ion binding"/>
    <property type="evidence" value="ECO:0007669"/>
    <property type="project" value="UniProtKB-KW"/>
</dbReference>
<accession>A0A9P6U6J3</accession>
<dbReference type="OrthoDB" id="7459479at2759"/>
<feature type="region of interest" description="Disordered" evidence="2">
    <location>
        <begin position="255"/>
        <end position="316"/>
    </location>
</feature>
<name>A0A9P6U6J3_9FUNG</name>
<reference evidence="4" key="1">
    <citation type="journal article" date="2020" name="Fungal Divers.">
        <title>Resolving the Mortierellaceae phylogeny through synthesis of multi-gene phylogenetics and phylogenomics.</title>
        <authorList>
            <person name="Vandepol N."/>
            <person name="Liber J."/>
            <person name="Desiro A."/>
            <person name="Na H."/>
            <person name="Kennedy M."/>
            <person name="Barry K."/>
            <person name="Grigoriev I.V."/>
            <person name="Miller A.N."/>
            <person name="O'Donnell K."/>
            <person name="Stajich J.E."/>
            <person name="Bonito G."/>
        </authorList>
    </citation>
    <scope>NUCLEOTIDE SEQUENCE</scope>
    <source>
        <strain evidence="4">KOD948</strain>
    </source>
</reference>
<evidence type="ECO:0000313" key="4">
    <source>
        <dbReference type="EMBL" id="KAG0262705.1"/>
    </source>
</evidence>
<feature type="zinc finger region" description="C3H1-type" evidence="1">
    <location>
        <begin position="313"/>
        <end position="340"/>
    </location>
</feature>
<feature type="region of interest" description="Disordered" evidence="2">
    <location>
        <begin position="476"/>
        <end position="500"/>
    </location>
</feature>
<keyword evidence="5" id="KW-1185">Reference proteome</keyword>
<dbReference type="InterPro" id="IPR000571">
    <property type="entry name" value="Znf_CCCH"/>
</dbReference>
<organism evidence="4 5">
    <name type="scientific">Mortierella polycephala</name>
    <dbReference type="NCBI Taxonomy" id="41804"/>
    <lineage>
        <taxon>Eukaryota</taxon>
        <taxon>Fungi</taxon>
        <taxon>Fungi incertae sedis</taxon>
        <taxon>Mucoromycota</taxon>
        <taxon>Mortierellomycotina</taxon>
        <taxon>Mortierellomycetes</taxon>
        <taxon>Mortierellales</taxon>
        <taxon>Mortierellaceae</taxon>
        <taxon>Mortierella</taxon>
    </lineage>
</organism>
<evidence type="ECO:0000259" key="3">
    <source>
        <dbReference type="PROSITE" id="PS50103"/>
    </source>
</evidence>
<evidence type="ECO:0000256" key="2">
    <source>
        <dbReference type="SAM" id="MobiDB-lite"/>
    </source>
</evidence>
<evidence type="ECO:0000313" key="5">
    <source>
        <dbReference type="Proteomes" id="UP000726737"/>
    </source>
</evidence>
<protein>
    <recommendedName>
        <fullName evidence="3">C3H1-type domain-containing protein</fullName>
    </recommendedName>
</protein>
<feature type="region of interest" description="Disordered" evidence="2">
    <location>
        <begin position="30"/>
        <end position="62"/>
    </location>
</feature>
<dbReference type="PROSITE" id="PS50103">
    <property type="entry name" value="ZF_C3H1"/>
    <property type="match status" value="1"/>
</dbReference>
<feature type="compositionally biased region" description="Basic and acidic residues" evidence="2">
    <location>
        <begin position="305"/>
        <end position="316"/>
    </location>
</feature>
<comment type="caution">
    <text evidence="4">The sequence shown here is derived from an EMBL/GenBank/DDBJ whole genome shotgun (WGS) entry which is preliminary data.</text>
</comment>
<keyword evidence="1" id="KW-0479">Metal-binding</keyword>
<sequence>MSSPAQVDVALLEKLTHLGPVASQDIKVFSNTNKDGSAGSSLEPCSEPGVPTDGSSNKEGTDQLNHRIERRQGFQPERKYFVEGRIIHKRKLSRKLFFLDVSLVRRKRAPKQESTAAALIPGKVSTADLAAAVQTEALVTPSSEDSEGIKESEWEDMEMSQGSETDRQLQNRSQHRMEVITRFPVHSLKDLDDLWRRVQLGAVVRVFGDIELSEKKNKPTSAPLTNGSGECTGQRQWTALLHCLDFDLLEEWKGEDAFEPNPGSAEVTQRSSSNPDKDGNVKKQDRKRKSGEMVGEDDPSNTLVAEKRQQRGDESQPHCKFWLNSGKCNKEQCLFWHEIDPLKLKAERQRWVEERVQAKRKISHHASDPHQKTTKNQHRERALYFAQWLISTFTRDFLNSGTGVLDIAGGRGDLSWELQTRQGIQSTVIEPRPGKGMRKWQRKWLEKFKVGNQRVQPANDVAGIQAQVQVQVQEATAESRISREDSSMADAIDTEEHEPDDERNLAGLVDFIPKDLIHPLQATDPARIQTMLDDAFLIQHEAMVRDASIMVGLHPDQATEPIVRAALKIGKPFAVIPCCVFGRENPHRRLPKHPRTVEASEIEAGNKGVHAVEQDDEAMEEDTTTRPVTSYDDFVTWLSTLHPEIETTWLNFEGMNRVLFWRGPSLSGSISSNVE</sequence>
<dbReference type="Proteomes" id="UP000726737">
    <property type="component" value="Unassembled WGS sequence"/>
</dbReference>
<dbReference type="PANTHER" id="PTHR36971:SF3">
    <property type="entry name" value="C3H1-TYPE DOMAIN-CONTAINING PROTEIN"/>
    <property type="match status" value="1"/>
</dbReference>
<feature type="domain" description="C3H1-type" evidence="3">
    <location>
        <begin position="313"/>
        <end position="340"/>
    </location>
</feature>
<dbReference type="PANTHER" id="PTHR36971">
    <property type="entry name" value="UNNAMED PRODUCT"/>
    <property type="match status" value="1"/>
</dbReference>
<dbReference type="EMBL" id="JAAAJA010000091">
    <property type="protein sequence ID" value="KAG0262705.1"/>
    <property type="molecule type" value="Genomic_DNA"/>
</dbReference>
<keyword evidence="1" id="KW-0862">Zinc</keyword>
<gene>
    <name evidence="4" type="ORF">BG011_009835</name>
</gene>
<proteinExistence type="predicted"/>
<dbReference type="AlphaFoldDB" id="A0A9P6U6J3"/>